<dbReference type="CDD" id="cd06661">
    <property type="entry name" value="GGCT_like"/>
    <property type="match status" value="1"/>
</dbReference>
<dbReference type="RefSeq" id="XP_024723241.1">
    <property type="nucleotide sequence ID" value="XM_024863607.1"/>
</dbReference>
<feature type="compositionally biased region" description="Acidic residues" evidence="4">
    <location>
        <begin position="157"/>
        <end position="168"/>
    </location>
</feature>
<dbReference type="SUPFAM" id="SSF110857">
    <property type="entry name" value="Gamma-glutamyl cyclotransferase-like"/>
    <property type="match status" value="1"/>
</dbReference>
<dbReference type="Pfam" id="PF06094">
    <property type="entry name" value="GGACT"/>
    <property type="match status" value="1"/>
</dbReference>
<dbReference type="InterPro" id="IPR036568">
    <property type="entry name" value="GGCT-like_sf"/>
</dbReference>
<dbReference type="Proteomes" id="UP000241818">
    <property type="component" value="Unassembled WGS sequence"/>
</dbReference>
<keyword evidence="7" id="KW-1185">Reference proteome</keyword>
<feature type="compositionally biased region" description="Basic and acidic residues" evidence="4">
    <location>
        <begin position="184"/>
        <end position="197"/>
    </location>
</feature>
<dbReference type="PANTHER" id="PTHR31544">
    <property type="entry name" value="AIG2-LIKE PROTEIN D"/>
    <property type="match status" value="1"/>
</dbReference>
<comment type="similarity">
    <text evidence="1">Belongs to the gamma-glutamylcyclotransferase family.</text>
</comment>
<reference evidence="6 7" key="1">
    <citation type="journal article" date="2018" name="New Phytol.">
        <title>Comparative genomics and transcriptomics depict ericoid mycorrhizal fungi as versatile saprotrophs and plant mutualists.</title>
        <authorList>
            <person name="Martino E."/>
            <person name="Morin E."/>
            <person name="Grelet G.A."/>
            <person name="Kuo A."/>
            <person name="Kohler A."/>
            <person name="Daghino S."/>
            <person name="Barry K.W."/>
            <person name="Cichocki N."/>
            <person name="Clum A."/>
            <person name="Dockter R.B."/>
            <person name="Hainaut M."/>
            <person name="Kuo R.C."/>
            <person name="LaButti K."/>
            <person name="Lindahl B.D."/>
            <person name="Lindquist E.A."/>
            <person name="Lipzen A."/>
            <person name="Khouja H.R."/>
            <person name="Magnuson J."/>
            <person name="Murat C."/>
            <person name="Ohm R.A."/>
            <person name="Singer S.W."/>
            <person name="Spatafora J.W."/>
            <person name="Wang M."/>
            <person name="Veneault-Fourrey C."/>
            <person name="Henrissat B."/>
            <person name="Grigoriev I.V."/>
            <person name="Martin F.M."/>
            <person name="Perotto S."/>
        </authorList>
    </citation>
    <scope>NUCLEOTIDE SEQUENCE [LARGE SCALE GENOMIC DNA]</scope>
    <source>
        <strain evidence="6 7">ATCC 22711</strain>
    </source>
</reference>
<evidence type="ECO:0000259" key="5">
    <source>
        <dbReference type="Pfam" id="PF06094"/>
    </source>
</evidence>
<feature type="domain" description="Gamma-glutamylcyclotransferase AIG2-like" evidence="5">
    <location>
        <begin position="7"/>
        <end position="140"/>
    </location>
</feature>
<evidence type="ECO:0000256" key="4">
    <source>
        <dbReference type="SAM" id="MobiDB-lite"/>
    </source>
</evidence>
<gene>
    <name evidence="6" type="ORF">M430DRAFT_17119</name>
</gene>
<proteinExistence type="inferred from homology"/>
<dbReference type="AlphaFoldDB" id="A0A2T3B8J9"/>
<dbReference type="InParanoid" id="A0A2T3B8J9"/>
<dbReference type="InterPro" id="IPR013024">
    <property type="entry name" value="GGCT-like"/>
</dbReference>
<organism evidence="6 7">
    <name type="scientific">Amorphotheca resinae ATCC 22711</name>
    <dbReference type="NCBI Taxonomy" id="857342"/>
    <lineage>
        <taxon>Eukaryota</taxon>
        <taxon>Fungi</taxon>
        <taxon>Dikarya</taxon>
        <taxon>Ascomycota</taxon>
        <taxon>Pezizomycotina</taxon>
        <taxon>Leotiomycetes</taxon>
        <taxon>Helotiales</taxon>
        <taxon>Amorphothecaceae</taxon>
        <taxon>Amorphotheca</taxon>
    </lineage>
</organism>
<dbReference type="GO" id="GO:0016740">
    <property type="term" value="F:transferase activity"/>
    <property type="evidence" value="ECO:0007669"/>
    <property type="project" value="UniProtKB-KW"/>
</dbReference>
<protein>
    <recommendedName>
        <fullName evidence="3">Putative gamma-glutamylcyclotransferase</fullName>
    </recommendedName>
</protein>
<evidence type="ECO:0000313" key="6">
    <source>
        <dbReference type="EMBL" id="PSS23195.1"/>
    </source>
</evidence>
<dbReference type="InterPro" id="IPR009288">
    <property type="entry name" value="AIG2-like_dom"/>
</dbReference>
<dbReference type="Gene3D" id="3.10.490.10">
    <property type="entry name" value="Gamma-glutamyl cyclotransferase-like"/>
    <property type="match status" value="1"/>
</dbReference>
<feature type="region of interest" description="Disordered" evidence="4">
    <location>
        <begin position="151"/>
        <end position="197"/>
    </location>
</feature>
<evidence type="ECO:0000256" key="1">
    <source>
        <dbReference type="ARBA" id="ARBA00008861"/>
    </source>
</evidence>
<dbReference type="OrthoDB" id="1044435at2759"/>
<dbReference type="EMBL" id="KZ679008">
    <property type="protein sequence ID" value="PSS23195.1"/>
    <property type="molecule type" value="Genomic_DNA"/>
</dbReference>
<dbReference type="PANTHER" id="PTHR31544:SF2">
    <property type="entry name" value="AIG2-LIKE PROTEIN D"/>
    <property type="match status" value="1"/>
</dbReference>
<evidence type="ECO:0000313" key="7">
    <source>
        <dbReference type="Proteomes" id="UP000241818"/>
    </source>
</evidence>
<evidence type="ECO:0000256" key="3">
    <source>
        <dbReference type="ARBA" id="ARBA00030602"/>
    </source>
</evidence>
<evidence type="ECO:0000256" key="2">
    <source>
        <dbReference type="ARBA" id="ARBA00022679"/>
    </source>
</evidence>
<sequence>MNSHSAFFYGTLMARQVLYRVCYGKSNIADDPIASLRAANLTIQPAILYDHCRHKVSGADYPGMIPQKGESVRGTYVTGLTDADLYRLDLFEGSEYRRDKVKVVLLGDGKDNVAADAEKVDTETYIYIAGDERLEKGEWDFDSFVRDKMPGRWASDSSEEYNGLDDGPDTTGGRGINTDMSNRLQHDAEHTETEKDS</sequence>
<name>A0A2T3B8J9_AMORE</name>
<dbReference type="InterPro" id="IPR045038">
    <property type="entry name" value="AIG2-like"/>
</dbReference>
<keyword evidence="2" id="KW-0808">Transferase</keyword>
<accession>A0A2T3B8J9</accession>
<dbReference type="GeneID" id="36571688"/>